<evidence type="ECO:0000256" key="1">
    <source>
        <dbReference type="SAM" id="Phobius"/>
    </source>
</evidence>
<reference evidence="2" key="1">
    <citation type="journal article" date="2014" name="Front. Microbiol.">
        <title>High frequency of phylogenetically diverse reductive dehalogenase-homologous genes in deep subseafloor sedimentary metagenomes.</title>
        <authorList>
            <person name="Kawai M."/>
            <person name="Futagami T."/>
            <person name="Toyoda A."/>
            <person name="Takaki Y."/>
            <person name="Nishi S."/>
            <person name="Hori S."/>
            <person name="Arai W."/>
            <person name="Tsubouchi T."/>
            <person name="Morono Y."/>
            <person name="Uchiyama I."/>
            <person name="Ito T."/>
            <person name="Fujiyama A."/>
            <person name="Inagaki F."/>
            <person name="Takami H."/>
        </authorList>
    </citation>
    <scope>NUCLEOTIDE SEQUENCE</scope>
    <source>
        <strain evidence="2">Expedition CK06-06</strain>
    </source>
</reference>
<name>X1FED1_9ZZZZ</name>
<sequence length="66" mass="7651">MDIKTLTEFLYKYGPFAILACMFATIMWLFTKDRWNTLSAATKKILLISTEAVIFIVIAVWIAQQF</sequence>
<organism evidence="2">
    <name type="scientific">marine sediment metagenome</name>
    <dbReference type="NCBI Taxonomy" id="412755"/>
    <lineage>
        <taxon>unclassified sequences</taxon>
        <taxon>metagenomes</taxon>
        <taxon>ecological metagenomes</taxon>
    </lineage>
</organism>
<gene>
    <name evidence="2" type="ORF">S03H2_08021</name>
</gene>
<keyword evidence="1" id="KW-0812">Transmembrane</keyword>
<dbReference type="AlphaFoldDB" id="X1FED1"/>
<evidence type="ECO:0000313" key="2">
    <source>
        <dbReference type="EMBL" id="GAH27774.1"/>
    </source>
</evidence>
<comment type="caution">
    <text evidence="2">The sequence shown here is derived from an EMBL/GenBank/DDBJ whole genome shotgun (WGS) entry which is preliminary data.</text>
</comment>
<accession>X1FED1</accession>
<dbReference type="EMBL" id="BARU01003815">
    <property type="protein sequence ID" value="GAH27774.1"/>
    <property type="molecule type" value="Genomic_DNA"/>
</dbReference>
<feature type="transmembrane region" description="Helical" evidence="1">
    <location>
        <begin position="45"/>
        <end position="63"/>
    </location>
</feature>
<protein>
    <submittedName>
        <fullName evidence="2">Uncharacterized protein</fullName>
    </submittedName>
</protein>
<keyword evidence="1" id="KW-1133">Transmembrane helix</keyword>
<keyword evidence="1" id="KW-0472">Membrane</keyword>
<feature type="non-terminal residue" evidence="2">
    <location>
        <position position="66"/>
    </location>
</feature>
<feature type="transmembrane region" description="Helical" evidence="1">
    <location>
        <begin position="12"/>
        <end position="30"/>
    </location>
</feature>
<proteinExistence type="predicted"/>